<protein>
    <submittedName>
        <fullName evidence="2">Uncharacterized protein</fullName>
    </submittedName>
</protein>
<proteinExistence type="predicted"/>
<feature type="region of interest" description="Disordered" evidence="1">
    <location>
        <begin position="1"/>
        <end position="26"/>
    </location>
</feature>
<dbReference type="AlphaFoldDB" id="A0A5B8XCP1"/>
<accession>A0A5B8XCP1</accession>
<dbReference type="EMBL" id="CP029077">
    <property type="protein sequence ID" value="QED23010.1"/>
    <property type="molecule type" value="Genomic_DNA"/>
</dbReference>
<evidence type="ECO:0000313" key="3">
    <source>
        <dbReference type="Proteomes" id="UP000321934"/>
    </source>
</evidence>
<reference evidence="2 3" key="1">
    <citation type="journal article" date="2019" name="ISME J.">
        <title>Deianiraea, an extracellular bacterium associated with the ciliate Paramecium, suggests an alternative scenario for the evolution of Rickettsiales.</title>
        <authorList>
            <person name="Castelli M."/>
            <person name="Sabaneyeva E."/>
            <person name="Lanzoni O."/>
            <person name="Lebedeva N."/>
            <person name="Floriano A.M."/>
            <person name="Gaiarsa S."/>
            <person name="Benken K."/>
            <person name="Modeo L."/>
            <person name="Bandi C."/>
            <person name="Potekhin A."/>
            <person name="Sassera D."/>
            <person name="Petroni G."/>
        </authorList>
    </citation>
    <scope>NUCLEOTIDE SEQUENCE [LARGE SCALE GENOMIC DNA]</scope>
    <source>
        <strain evidence="2">CyL4-1</strain>
    </source>
</reference>
<organism evidence="2 3">
    <name type="scientific">Candidatus Deianiraea vastatrix</name>
    <dbReference type="NCBI Taxonomy" id="2163644"/>
    <lineage>
        <taxon>Bacteria</taxon>
        <taxon>Pseudomonadati</taxon>
        <taxon>Pseudomonadota</taxon>
        <taxon>Alphaproteobacteria</taxon>
        <taxon>Rickettsiales</taxon>
        <taxon>Candidatus Deianiraeaceae</taxon>
        <taxon>Candidatus Deianiraea</taxon>
    </lineage>
</organism>
<feature type="compositionally biased region" description="Basic residues" evidence="1">
    <location>
        <begin position="7"/>
        <end position="18"/>
    </location>
</feature>
<evidence type="ECO:0000256" key="1">
    <source>
        <dbReference type="SAM" id="MobiDB-lite"/>
    </source>
</evidence>
<sequence length="247" mass="28147">MATRSTHGQKRPIGRPRKGLSESNLKQSKLVLSEATEDDLEGELSDIERMDLTNLEAIQGIAGKYKFIKMKYGNRVAEEFRMRILNSFVLKRFPNNVIASAFNISLVHVWRLRKQLASHICKQVSRVSFNQQLGESLIFKDQMRALALKEHDQVAKADALELQRMKMRQSLRQEAQYHDAAKWNLMKLAIGDAKKYEPDYEGYKPLDDANEIKAVLEAIISGDDARIEEVTTGKSHVGEIADDFVIE</sequence>
<name>A0A5B8XCP1_9RICK</name>
<gene>
    <name evidence="2" type="ORF">Deia_00202</name>
</gene>
<dbReference type="Proteomes" id="UP000321934">
    <property type="component" value="Chromosome"/>
</dbReference>
<evidence type="ECO:0000313" key="2">
    <source>
        <dbReference type="EMBL" id="QED23010.1"/>
    </source>
</evidence>
<dbReference type="RefSeq" id="WP_146820312.1">
    <property type="nucleotide sequence ID" value="NZ_CP029077.1"/>
</dbReference>
<keyword evidence="3" id="KW-1185">Reference proteome</keyword>